<gene>
    <name evidence="6" type="ORF">PGT21_018039</name>
    <name evidence="5" type="ORF">PGTUg99_034769</name>
</gene>
<keyword evidence="1" id="KW-0479">Metal-binding</keyword>
<evidence type="ECO:0000256" key="2">
    <source>
        <dbReference type="SAM" id="MobiDB-lite"/>
    </source>
</evidence>
<keyword evidence="7" id="KW-1185">Reference proteome</keyword>
<dbReference type="PROSITE" id="PS50089">
    <property type="entry name" value="ZF_RING_2"/>
    <property type="match status" value="1"/>
</dbReference>
<feature type="region of interest" description="Disordered" evidence="2">
    <location>
        <begin position="149"/>
        <end position="170"/>
    </location>
</feature>
<sequence>MQLLFIFVATMLFQLIVPTPYLHLSNDKMESVGANALLKSGHQHTKRMAGDTRISSESCPICQDELGENPSKWNPCGHVYHSHCMKEWQSGKEEMNTKCPVCQRVDLRAGSKNKTKQYIHVGELASSSGFSAEYIICDKCNCCFVRQARGRGQGSSGKCSQSDRGNSCSH</sequence>
<dbReference type="Gene3D" id="3.30.40.10">
    <property type="entry name" value="Zinc/RING finger domain, C3HC4 (zinc finger)"/>
    <property type="match status" value="1"/>
</dbReference>
<dbReference type="OrthoDB" id="8062037at2759"/>
<dbReference type="EMBL" id="VSWC01000041">
    <property type="protein sequence ID" value="KAA1104280.1"/>
    <property type="molecule type" value="Genomic_DNA"/>
</dbReference>
<dbReference type="CDD" id="cd16448">
    <property type="entry name" value="RING-H2"/>
    <property type="match status" value="1"/>
</dbReference>
<evidence type="ECO:0000256" key="1">
    <source>
        <dbReference type="PROSITE-ProRule" id="PRU00175"/>
    </source>
</evidence>
<dbReference type="Proteomes" id="UP000325313">
    <property type="component" value="Unassembled WGS sequence"/>
</dbReference>
<dbReference type="GO" id="GO:0008270">
    <property type="term" value="F:zinc ion binding"/>
    <property type="evidence" value="ECO:0007669"/>
    <property type="project" value="UniProtKB-KW"/>
</dbReference>
<keyword evidence="1" id="KW-0862">Zinc</keyword>
<feature type="signal peptide" evidence="3">
    <location>
        <begin position="1"/>
        <end position="18"/>
    </location>
</feature>
<protein>
    <recommendedName>
        <fullName evidence="4">RING-type domain-containing protein</fullName>
    </recommendedName>
</protein>
<keyword evidence="1" id="KW-0863">Zinc-finger</keyword>
<evidence type="ECO:0000313" key="8">
    <source>
        <dbReference type="Proteomes" id="UP000325313"/>
    </source>
</evidence>
<feature type="domain" description="RING-type" evidence="4">
    <location>
        <begin position="59"/>
        <end position="103"/>
    </location>
</feature>
<accession>A0A5B0LXU0</accession>
<feature type="compositionally biased region" description="Polar residues" evidence="2">
    <location>
        <begin position="158"/>
        <end position="170"/>
    </location>
</feature>
<organism evidence="5 8">
    <name type="scientific">Puccinia graminis f. sp. tritici</name>
    <dbReference type="NCBI Taxonomy" id="56615"/>
    <lineage>
        <taxon>Eukaryota</taxon>
        <taxon>Fungi</taxon>
        <taxon>Dikarya</taxon>
        <taxon>Basidiomycota</taxon>
        <taxon>Pucciniomycotina</taxon>
        <taxon>Pucciniomycetes</taxon>
        <taxon>Pucciniales</taxon>
        <taxon>Pucciniaceae</taxon>
        <taxon>Puccinia</taxon>
    </lineage>
</organism>
<feature type="chain" id="PRO_5033848699" description="RING-type domain-containing protein" evidence="3">
    <location>
        <begin position="19"/>
        <end position="170"/>
    </location>
</feature>
<keyword evidence="3" id="KW-0732">Signal</keyword>
<dbReference type="Pfam" id="PF13639">
    <property type="entry name" value="zf-RING_2"/>
    <property type="match status" value="1"/>
</dbReference>
<evidence type="ECO:0000313" key="6">
    <source>
        <dbReference type="EMBL" id="KAA1104280.1"/>
    </source>
</evidence>
<dbReference type="EMBL" id="VDEP01000505">
    <property type="protein sequence ID" value="KAA1068650.1"/>
    <property type="molecule type" value="Genomic_DNA"/>
</dbReference>
<dbReference type="AlphaFoldDB" id="A0A5B0LXU0"/>
<reference evidence="7 8" key="1">
    <citation type="submission" date="2019-05" db="EMBL/GenBank/DDBJ databases">
        <title>Emergence of the Ug99 lineage of the wheat stem rust pathogen through somatic hybridization.</title>
        <authorList>
            <person name="Li F."/>
            <person name="Upadhyaya N.M."/>
            <person name="Sperschneider J."/>
            <person name="Matny O."/>
            <person name="Nguyen-Phuc H."/>
            <person name="Mago R."/>
            <person name="Raley C."/>
            <person name="Miller M.E."/>
            <person name="Silverstein K.A.T."/>
            <person name="Henningsen E."/>
            <person name="Hirsch C.D."/>
            <person name="Visser B."/>
            <person name="Pretorius Z.A."/>
            <person name="Steffenson B.J."/>
            <person name="Schwessinger B."/>
            <person name="Dodds P.N."/>
            <person name="Figueroa M."/>
        </authorList>
    </citation>
    <scope>NUCLEOTIDE SEQUENCE [LARGE SCALE GENOMIC DNA]</scope>
    <source>
        <strain evidence="6">21-0</strain>
        <strain evidence="5 8">Ug99</strain>
    </source>
</reference>
<comment type="caution">
    <text evidence="5">The sequence shown here is derived from an EMBL/GenBank/DDBJ whole genome shotgun (WGS) entry which is preliminary data.</text>
</comment>
<dbReference type="SMART" id="SM00184">
    <property type="entry name" value="RING"/>
    <property type="match status" value="1"/>
</dbReference>
<evidence type="ECO:0000259" key="4">
    <source>
        <dbReference type="PROSITE" id="PS50089"/>
    </source>
</evidence>
<name>A0A5B0LXU0_PUCGR</name>
<dbReference type="InterPro" id="IPR013083">
    <property type="entry name" value="Znf_RING/FYVE/PHD"/>
</dbReference>
<dbReference type="InterPro" id="IPR001841">
    <property type="entry name" value="Znf_RING"/>
</dbReference>
<proteinExistence type="predicted"/>
<evidence type="ECO:0000313" key="5">
    <source>
        <dbReference type="EMBL" id="KAA1068650.1"/>
    </source>
</evidence>
<dbReference type="SUPFAM" id="SSF57850">
    <property type="entry name" value="RING/U-box"/>
    <property type="match status" value="1"/>
</dbReference>
<dbReference type="Proteomes" id="UP000324748">
    <property type="component" value="Unassembled WGS sequence"/>
</dbReference>
<evidence type="ECO:0000256" key="3">
    <source>
        <dbReference type="SAM" id="SignalP"/>
    </source>
</evidence>
<evidence type="ECO:0000313" key="7">
    <source>
        <dbReference type="Proteomes" id="UP000324748"/>
    </source>
</evidence>